<keyword evidence="2" id="KW-0805">Transcription regulation</keyword>
<feature type="domain" description="SANT" evidence="7">
    <location>
        <begin position="106"/>
        <end position="159"/>
    </location>
</feature>
<dbReference type="InterPro" id="IPR001005">
    <property type="entry name" value="SANT/Myb"/>
</dbReference>
<protein>
    <submittedName>
        <fullName evidence="9">Transcription factor MYB1R1</fullName>
    </submittedName>
</protein>
<accession>A0A0B2RY85</accession>
<dbReference type="GO" id="GO:0005634">
    <property type="term" value="C:nucleus"/>
    <property type="evidence" value="ECO:0007669"/>
    <property type="project" value="UniProtKB-SubCell"/>
</dbReference>
<dbReference type="InterPro" id="IPR009057">
    <property type="entry name" value="Homeodomain-like_sf"/>
</dbReference>
<dbReference type="AlphaFoldDB" id="A0A0B2RY85"/>
<dbReference type="InterPro" id="IPR006447">
    <property type="entry name" value="Myb_dom_plants"/>
</dbReference>
<dbReference type="Proteomes" id="UP000053555">
    <property type="component" value="Unassembled WGS sequence"/>
</dbReference>
<name>A0A0B2RY85_GLYSO</name>
<dbReference type="Gene3D" id="1.10.10.60">
    <property type="entry name" value="Homeodomain-like"/>
    <property type="match status" value="1"/>
</dbReference>
<dbReference type="NCBIfam" id="TIGR01557">
    <property type="entry name" value="myb_SHAQKYF"/>
    <property type="match status" value="1"/>
</dbReference>
<keyword evidence="5" id="KW-0539">Nucleus</keyword>
<dbReference type="SUPFAM" id="SSF46689">
    <property type="entry name" value="Homeodomain-like"/>
    <property type="match status" value="1"/>
</dbReference>
<dbReference type="PROSITE" id="PS50090">
    <property type="entry name" value="MYB_LIKE"/>
    <property type="match status" value="1"/>
</dbReference>
<dbReference type="PANTHER" id="PTHR44191">
    <property type="entry name" value="TRANSCRIPTION FACTOR KUA1"/>
    <property type="match status" value="1"/>
</dbReference>
<dbReference type="Pfam" id="PF00249">
    <property type="entry name" value="Myb_DNA-binding"/>
    <property type="match status" value="1"/>
</dbReference>
<gene>
    <name evidence="9" type="ORF">glysoja_042066</name>
</gene>
<dbReference type="GO" id="GO:0006355">
    <property type="term" value="P:regulation of DNA-templated transcription"/>
    <property type="evidence" value="ECO:0007669"/>
    <property type="project" value="UniProtKB-ARBA"/>
</dbReference>
<sequence>MLGFDDGDSDSDNEQALFGKYPELQMFKWENSLIHLPSNLSSLLLPQTPLFHCEREETLRVHPPPFLPLQETLDHLSANTAPTQDITHLQQARPANPPPTSSPSPNLCKRWTNEEHRLFLEGLAYFGKGDWKNISKHAVKTRTKTQVTTHAQKYFLHIKEKGKGKRKSLFDMAFASSFAGNPRLCGAPLQINCTGQSGNVHVSKQHGGSNDDVFETESLYLGMVVGFAAGLWWPRGSLFLNKTWRHAYGFLNYVADEVHVLVPFKFNSFIGMQPSSL</sequence>
<dbReference type="InterPro" id="IPR052245">
    <property type="entry name" value="Plant_Stress_Dev_TF"/>
</dbReference>
<comment type="subcellular location">
    <subcellularLocation>
        <location evidence="1">Nucleus</location>
    </subcellularLocation>
</comment>
<evidence type="ECO:0000256" key="5">
    <source>
        <dbReference type="ARBA" id="ARBA00023242"/>
    </source>
</evidence>
<keyword evidence="4" id="KW-0804">Transcription</keyword>
<feature type="domain" description="Myb-like" evidence="6">
    <location>
        <begin position="110"/>
        <end position="155"/>
    </location>
</feature>
<dbReference type="PROSITE" id="PS51294">
    <property type="entry name" value="HTH_MYB"/>
    <property type="match status" value="1"/>
</dbReference>
<feature type="domain" description="HTH myb-type" evidence="8">
    <location>
        <begin position="110"/>
        <end position="159"/>
    </location>
</feature>
<evidence type="ECO:0000259" key="8">
    <source>
        <dbReference type="PROSITE" id="PS51294"/>
    </source>
</evidence>
<dbReference type="SMART" id="SM00717">
    <property type="entry name" value="SANT"/>
    <property type="match status" value="1"/>
</dbReference>
<dbReference type="GO" id="GO:0003677">
    <property type="term" value="F:DNA binding"/>
    <property type="evidence" value="ECO:0007669"/>
    <property type="project" value="UniProtKB-KW"/>
</dbReference>
<reference evidence="9" key="1">
    <citation type="submission" date="2014-07" db="EMBL/GenBank/DDBJ databases">
        <title>Identification of a novel salt tolerance gene in wild soybean by whole-genome sequencing.</title>
        <authorList>
            <person name="Lam H.-M."/>
            <person name="Qi X."/>
            <person name="Li M.-W."/>
            <person name="Liu X."/>
            <person name="Xie M."/>
            <person name="Ni M."/>
            <person name="Xu X."/>
        </authorList>
    </citation>
    <scope>NUCLEOTIDE SEQUENCE [LARGE SCALE GENOMIC DNA]</scope>
    <source>
        <tissue evidence="9">Root</tissue>
    </source>
</reference>
<dbReference type="InterPro" id="IPR017884">
    <property type="entry name" value="SANT_dom"/>
</dbReference>
<dbReference type="GO" id="GO:0009739">
    <property type="term" value="P:response to gibberellin"/>
    <property type="evidence" value="ECO:0007669"/>
    <property type="project" value="TreeGrafter"/>
</dbReference>
<proteinExistence type="predicted"/>
<dbReference type="InterPro" id="IPR017930">
    <property type="entry name" value="Myb_dom"/>
</dbReference>
<keyword evidence="3" id="KW-0238">DNA-binding</keyword>
<dbReference type="PANTHER" id="PTHR44191:SF64">
    <property type="entry name" value="TRANSCRIPTION FACTOR MYB1R1"/>
    <property type="match status" value="1"/>
</dbReference>
<evidence type="ECO:0000256" key="4">
    <source>
        <dbReference type="ARBA" id="ARBA00023163"/>
    </source>
</evidence>
<organism evidence="9">
    <name type="scientific">Glycine soja</name>
    <name type="common">Wild soybean</name>
    <dbReference type="NCBI Taxonomy" id="3848"/>
    <lineage>
        <taxon>Eukaryota</taxon>
        <taxon>Viridiplantae</taxon>
        <taxon>Streptophyta</taxon>
        <taxon>Embryophyta</taxon>
        <taxon>Tracheophyta</taxon>
        <taxon>Spermatophyta</taxon>
        <taxon>Magnoliopsida</taxon>
        <taxon>eudicotyledons</taxon>
        <taxon>Gunneridae</taxon>
        <taxon>Pentapetalae</taxon>
        <taxon>rosids</taxon>
        <taxon>fabids</taxon>
        <taxon>Fabales</taxon>
        <taxon>Fabaceae</taxon>
        <taxon>Papilionoideae</taxon>
        <taxon>50 kb inversion clade</taxon>
        <taxon>NPAAA clade</taxon>
        <taxon>indigoferoid/millettioid clade</taxon>
        <taxon>Phaseoleae</taxon>
        <taxon>Glycine</taxon>
        <taxon>Glycine subgen. Soja</taxon>
    </lineage>
</organism>
<dbReference type="GO" id="GO:0009723">
    <property type="term" value="P:response to ethylene"/>
    <property type="evidence" value="ECO:0007669"/>
    <property type="project" value="TreeGrafter"/>
</dbReference>
<evidence type="ECO:0000256" key="3">
    <source>
        <dbReference type="ARBA" id="ARBA00023125"/>
    </source>
</evidence>
<evidence type="ECO:0000313" key="9">
    <source>
        <dbReference type="EMBL" id="KHN37965.1"/>
    </source>
</evidence>
<dbReference type="EMBL" id="KN646712">
    <property type="protein sequence ID" value="KHN37965.1"/>
    <property type="molecule type" value="Genomic_DNA"/>
</dbReference>
<evidence type="ECO:0000256" key="1">
    <source>
        <dbReference type="ARBA" id="ARBA00004123"/>
    </source>
</evidence>
<evidence type="ECO:0000259" key="7">
    <source>
        <dbReference type="PROSITE" id="PS51293"/>
    </source>
</evidence>
<dbReference type="CDD" id="cd00167">
    <property type="entry name" value="SANT"/>
    <property type="match status" value="1"/>
</dbReference>
<evidence type="ECO:0000259" key="6">
    <source>
        <dbReference type="PROSITE" id="PS50090"/>
    </source>
</evidence>
<evidence type="ECO:0000256" key="2">
    <source>
        <dbReference type="ARBA" id="ARBA00023015"/>
    </source>
</evidence>
<dbReference type="PROSITE" id="PS51293">
    <property type="entry name" value="SANT"/>
    <property type="match status" value="1"/>
</dbReference>